<evidence type="ECO:0000313" key="1">
    <source>
        <dbReference type="EMBL" id="KII71975.1"/>
    </source>
</evidence>
<dbReference type="Proteomes" id="UP000031668">
    <property type="component" value="Unassembled WGS sequence"/>
</dbReference>
<proteinExistence type="predicted"/>
<sequence>MNASKYKLASWFQDSATITDRFFGFTCEVQAVRRDLRQYRRILEDPDELELLEHLMVYALRNQVDLTITKKEFIKRCFLTTEDYKWWPQNSFYPKMVDCFSKMFAAYTQDLSEIKPDDELPFVPQSKF</sequence>
<name>A0A0C2N6Q2_THEKT</name>
<accession>A0A0C2N6Q2</accession>
<dbReference type="AlphaFoldDB" id="A0A0C2N6Q2"/>
<dbReference type="EMBL" id="JWZT01001488">
    <property type="protein sequence ID" value="KII71975.1"/>
    <property type="molecule type" value="Genomic_DNA"/>
</dbReference>
<gene>
    <name evidence="1" type="ORF">RF11_10232</name>
</gene>
<reference evidence="1 2" key="1">
    <citation type="journal article" date="2014" name="Genome Biol. Evol.">
        <title>The genome of the myxosporean Thelohanellus kitauei shows adaptations to nutrient acquisition within its fish host.</title>
        <authorList>
            <person name="Yang Y."/>
            <person name="Xiong J."/>
            <person name="Zhou Z."/>
            <person name="Huo F."/>
            <person name="Miao W."/>
            <person name="Ran C."/>
            <person name="Liu Y."/>
            <person name="Zhang J."/>
            <person name="Feng J."/>
            <person name="Wang M."/>
            <person name="Wang M."/>
            <person name="Wang L."/>
            <person name="Yao B."/>
        </authorList>
    </citation>
    <scope>NUCLEOTIDE SEQUENCE [LARGE SCALE GENOMIC DNA]</scope>
    <source>
        <strain evidence="1">Wuqing</strain>
    </source>
</reference>
<protein>
    <submittedName>
        <fullName evidence="1">Uncharacterized protein</fullName>
    </submittedName>
</protein>
<organism evidence="1 2">
    <name type="scientific">Thelohanellus kitauei</name>
    <name type="common">Myxosporean</name>
    <dbReference type="NCBI Taxonomy" id="669202"/>
    <lineage>
        <taxon>Eukaryota</taxon>
        <taxon>Metazoa</taxon>
        <taxon>Cnidaria</taxon>
        <taxon>Myxozoa</taxon>
        <taxon>Myxosporea</taxon>
        <taxon>Bivalvulida</taxon>
        <taxon>Platysporina</taxon>
        <taxon>Myxobolidae</taxon>
        <taxon>Thelohanellus</taxon>
    </lineage>
</organism>
<comment type="caution">
    <text evidence="1">The sequence shown here is derived from an EMBL/GenBank/DDBJ whole genome shotgun (WGS) entry which is preliminary data.</text>
</comment>
<keyword evidence="2" id="KW-1185">Reference proteome</keyword>
<evidence type="ECO:0000313" key="2">
    <source>
        <dbReference type="Proteomes" id="UP000031668"/>
    </source>
</evidence>